<reference evidence="3" key="4">
    <citation type="submission" date="2025-08" db="UniProtKB">
        <authorList>
            <consortium name="Ensembl"/>
        </authorList>
    </citation>
    <scope>IDENTIFICATION</scope>
</reference>
<dbReference type="InterPro" id="IPR050111">
    <property type="entry name" value="C-type_lectin/snaclec_domain"/>
</dbReference>
<dbReference type="InParanoid" id="A0A4W3IWS2"/>
<dbReference type="InterPro" id="IPR016187">
    <property type="entry name" value="CTDL_fold"/>
</dbReference>
<dbReference type="Gene3D" id="3.10.100.10">
    <property type="entry name" value="Mannose-Binding Protein A, subunit A"/>
    <property type="match status" value="1"/>
</dbReference>
<feature type="compositionally biased region" description="Low complexity" evidence="1">
    <location>
        <begin position="150"/>
        <end position="163"/>
    </location>
</feature>
<feature type="region of interest" description="Disordered" evidence="1">
    <location>
        <begin position="213"/>
        <end position="241"/>
    </location>
</feature>
<reference evidence="4" key="3">
    <citation type="journal article" date="2014" name="Nature">
        <title>Elephant shark genome provides unique insights into gnathostome evolution.</title>
        <authorList>
            <consortium name="International Elephant Shark Genome Sequencing Consortium"/>
            <person name="Venkatesh B."/>
            <person name="Lee A.P."/>
            <person name="Ravi V."/>
            <person name="Maurya A.K."/>
            <person name="Lian M.M."/>
            <person name="Swann J.B."/>
            <person name="Ohta Y."/>
            <person name="Flajnik M.F."/>
            <person name="Sutoh Y."/>
            <person name="Kasahara M."/>
            <person name="Hoon S."/>
            <person name="Gangu V."/>
            <person name="Roy S.W."/>
            <person name="Irimia M."/>
            <person name="Korzh V."/>
            <person name="Kondrychyn I."/>
            <person name="Lim Z.W."/>
            <person name="Tay B.H."/>
            <person name="Tohari S."/>
            <person name="Kong K.W."/>
            <person name="Ho S."/>
            <person name="Lorente-Galdos B."/>
            <person name="Quilez J."/>
            <person name="Marques-Bonet T."/>
            <person name="Raney B.J."/>
            <person name="Ingham P.W."/>
            <person name="Tay A."/>
            <person name="Hillier L.W."/>
            <person name="Minx P."/>
            <person name="Boehm T."/>
            <person name="Wilson R.K."/>
            <person name="Brenner S."/>
            <person name="Warren W.C."/>
        </authorList>
    </citation>
    <scope>NUCLEOTIDE SEQUENCE [LARGE SCALE GENOMIC DNA]</scope>
</reference>
<dbReference type="PANTHER" id="PTHR22803">
    <property type="entry name" value="MANNOSE, PHOSPHOLIPASE, LECTIN RECEPTOR RELATED"/>
    <property type="match status" value="1"/>
</dbReference>
<dbReference type="AlphaFoldDB" id="A0A4W3IWS2"/>
<proteinExistence type="predicted"/>
<dbReference type="STRING" id="7868.ENSCMIP00000030653"/>
<dbReference type="InterPro" id="IPR016186">
    <property type="entry name" value="C-type_lectin-like/link_sf"/>
</dbReference>
<dbReference type="GeneTree" id="ENSGT00970000197477"/>
<evidence type="ECO:0000313" key="4">
    <source>
        <dbReference type="Proteomes" id="UP000314986"/>
    </source>
</evidence>
<reference evidence="3" key="5">
    <citation type="submission" date="2025-09" db="UniProtKB">
        <authorList>
            <consortium name="Ensembl"/>
        </authorList>
    </citation>
    <scope>IDENTIFICATION</scope>
</reference>
<dbReference type="InterPro" id="IPR001304">
    <property type="entry name" value="C-type_lectin-like"/>
</dbReference>
<evidence type="ECO:0000259" key="2">
    <source>
        <dbReference type="PROSITE" id="PS50041"/>
    </source>
</evidence>
<feature type="domain" description="C-type lectin" evidence="2">
    <location>
        <begin position="1"/>
        <end position="60"/>
    </location>
</feature>
<reference evidence="4" key="1">
    <citation type="journal article" date="2006" name="Science">
        <title>Ancient noncoding elements conserved in the human genome.</title>
        <authorList>
            <person name="Venkatesh B."/>
            <person name="Kirkness E.F."/>
            <person name="Loh Y.H."/>
            <person name="Halpern A.L."/>
            <person name="Lee A.P."/>
            <person name="Johnson J."/>
            <person name="Dandona N."/>
            <person name="Viswanathan L.D."/>
            <person name="Tay A."/>
            <person name="Venter J.C."/>
            <person name="Strausberg R.L."/>
            <person name="Brenner S."/>
        </authorList>
    </citation>
    <scope>NUCLEOTIDE SEQUENCE [LARGE SCALE GENOMIC DNA]</scope>
</reference>
<organism evidence="3 4">
    <name type="scientific">Callorhinchus milii</name>
    <name type="common">Ghost shark</name>
    <dbReference type="NCBI Taxonomy" id="7868"/>
    <lineage>
        <taxon>Eukaryota</taxon>
        <taxon>Metazoa</taxon>
        <taxon>Chordata</taxon>
        <taxon>Craniata</taxon>
        <taxon>Vertebrata</taxon>
        <taxon>Chondrichthyes</taxon>
        <taxon>Holocephali</taxon>
        <taxon>Chimaeriformes</taxon>
        <taxon>Callorhinchidae</taxon>
        <taxon>Callorhinchus</taxon>
    </lineage>
</organism>
<reference evidence="4" key="2">
    <citation type="journal article" date="2007" name="PLoS Biol.">
        <title>Survey sequencing and comparative analysis of the elephant shark (Callorhinchus milii) genome.</title>
        <authorList>
            <person name="Venkatesh B."/>
            <person name="Kirkness E.F."/>
            <person name="Loh Y.H."/>
            <person name="Halpern A.L."/>
            <person name="Lee A.P."/>
            <person name="Johnson J."/>
            <person name="Dandona N."/>
            <person name="Viswanathan L.D."/>
            <person name="Tay A."/>
            <person name="Venter J.C."/>
            <person name="Strausberg R.L."/>
            <person name="Brenner S."/>
        </authorList>
    </citation>
    <scope>NUCLEOTIDE SEQUENCE [LARGE SCALE GENOMIC DNA]</scope>
</reference>
<name>A0A4W3IWS2_CALMI</name>
<evidence type="ECO:0000256" key="1">
    <source>
        <dbReference type="SAM" id="MobiDB-lite"/>
    </source>
</evidence>
<dbReference type="CDD" id="cd00037">
    <property type="entry name" value="CLECT"/>
    <property type="match status" value="1"/>
</dbReference>
<dbReference type="Ensembl" id="ENSCMIT00000031120.1">
    <property type="protein sequence ID" value="ENSCMIP00000030653.1"/>
    <property type="gene ID" value="ENSCMIG00000013187.1"/>
</dbReference>
<sequence length="241" mass="26263">MFVTNVIEVSYITFPYTWLGGSDCNKEGIFVWTDGSPMDHTAWCPSEPFNANGKESCVALNHKSKLTFSHMYFNVLKRICKKQRLNATSKQILTYANFVLTGTISEMRRPGYTMSIINSLQFPNVPSTNCKLSRPVQLVSSPAPDSANLPTPSSPNSTGSPSPRALSTRSSFSPLIPSTRLLYPTLLDPINPPAPSTQQALASLSSLTLPAPPSEKGLSAYLPPLSGTASQSRPFYSFPRL</sequence>
<dbReference type="PROSITE" id="PS50041">
    <property type="entry name" value="C_TYPE_LECTIN_2"/>
    <property type="match status" value="1"/>
</dbReference>
<evidence type="ECO:0000313" key="3">
    <source>
        <dbReference type="Ensembl" id="ENSCMIP00000030653.1"/>
    </source>
</evidence>
<accession>A0A4W3IWS2</accession>
<protein>
    <recommendedName>
        <fullName evidence="2">C-type lectin domain-containing protein</fullName>
    </recommendedName>
</protein>
<dbReference type="SUPFAM" id="SSF56436">
    <property type="entry name" value="C-type lectin-like"/>
    <property type="match status" value="1"/>
</dbReference>
<dbReference type="Proteomes" id="UP000314986">
    <property type="component" value="Unassembled WGS sequence"/>
</dbReference>
<feature type="region of interest" description="Disordered" evidence="1">
    <location>
        <begin position="141"/>
        <end position="171"/>
    </location>
</feature>
<dbReference type="Pfam" id="PF00059">
    <property type="entry name" value="Lectin_C"/>
    <property type="match status" value="1"/>
</dbReference>
<keyword evidence="4" id="KW-1185">Reference proteome</keyword>